<dbReference type="Proteomes" id="UP000289794">
    <property type="component" value="Chromosome"/>
</dbReference>
<dbReference type="PROSITE" id="PS51257">
    <property type="entry name" value="PROKAR_LIPOPROTEIN"/>
    <property type="match status" value="1"/>
</dbReference>
<evidence type="ECO:0000256" key="2">
    <source>
        <dbReference type="ARBA" id="ARBA00022448"/>
    </source>
</evidence>
<evidence type="ECO:0000256" key="5">
    <source>
        <dbReference type="SAM" id="SignalP"/>
    </source>
</evidence>
<evidence type="ECO:0000259" key="6">
    <source>
        <dbReference type="Pfam" id="PF00496"/>
    </source>
</evidence>
<dbReference type="Pfam" id="PF00496">
    <property type="entry name" value="SBP_bac_5"/>
    <property type="match status" value="1"/>
</dbReference>
<dbReference type="InterPro" id="IPR030678">
    <property type="entry name" value="Peptide/Ni-bd"/>
</dbReference>
<dbReference type="GO" id="GO:0042597">
    <property type="term" value="C:periplasmic space"/>
    <property type="evidence" value="ECO:0007669"/>
    <property type="project" value="UniProtKB-ARBA"/>
</dbReference>
<dbReference type="CDD" id="cd08499">
    <property type="entry name" value="PBP2_Ylib_like"/>
    <property type="match status" value="1"/>
</dbReference>
<dbReference type="Gene3D" id="3.40.190.10">
    <property type="entry name" value="Periplasmic binding protein-like II"/>
    <property type="match status" value="1"/>
</dbReference>
<dbReference type="PANTHER" id="PTHR30290:SF9">
    <property type="entry name" value="OLIGOPEPTIDE-BINDING PROTEIN APPA"/>
    <property type="match status" value="1"/>
</dbReference>
<dbReference type="GO" id="GO:0015833">
    <property type="term" value="P:peptide transport"/>
    <property type="evidence" value="ECO:0007669"/>
    <property type="project" value="TreeGrafter"/>
</dbReference>
<evidence type="ECO:0000313" key="10">
    <source>
        <dbReference type="Proteomes" id="UP000515789"/>
    </source>
</evidence>
<evidence type="ECO:0000313" key="7">
    <source>
        <dbReference type="EMBL" id="QBE97081.1"/>
    </source>
</evidence>
<reference evidence="7 9" key="1">
    <citation type="submission" date="2019-01" db="EMBL/GenBank/DDBJ databases">
        <title>PMF-metabolizing Aryl O-demethylase.</title>
        <authorList>
            <person name="Kim M."/>
        </authorList>
    </citation>
    <scope>NUCLEOTIDE SEQUENCE [LARGE SCALE GENOMIC DNA]</scope>
    <source>
        <strain evidence="7 9">PMF1</strain>
    </source>
</reference>
<dbReference type="PIRSF" id="PIRSF002741">
    <property type="entry name" value="MppA"/>
    <property type="match status" value="1"/>
</dbReference>
<feature type="compositionally biased region" description="Low complexity" evidence="4">
    <location>
        <begin position="33"/>
        <end position="42"/>
    </location>
</feature>
<evidence type="ECO:0000313" key="8">
    <source>
        <dbReference type="EMBL" id="QMW79726.1"/>
    </source>
</evidence>
<dbReference type="RefSeq" id="WP_018593595.1">
    <property type="nucleotide sequence ID" value="NZ_AP031416.1"/>
</dbReference>
<feature type="chain" id="PRO_5038305938" evidence="5">
    <location>
        <begin position="23"/>
        <end position="537"/>
    </location>
</feature>
<dbReference type="GO" id="GO:1904680">
    <property type="term" value="F:peptide transmembrane transporter activity"/>
    <property type="evidence" value="ECO:0007669"/>
    <property type="project" value="TreeGrafter"/>
</dbReference>
<dbReference type="Gene3D" id="3.10.105.10">
    <property type="entry name" value="Dipeptide-binding Protein, Domain 3"/>
    <property type="match status" value="1"/>
</dbReference>
<dbReference type="KEGG" id="bpro:PMF13cell1_02634"/>
<accession>A0A4P6LX06</accession>
<organism evidence="7 9">
    <name type="scientific">Blautia producta</name>
    <dbReference type="NCBI Taxonomy" id="33035"/>
    <lineage>
        <taxon>Bacteria</taxon>
        <taxon>Bacillati</taxon>
        <taxon>Bacillota</taxon>
        <taxon>Clostridia</taxon>
        <taxon>Lachnospirales</taxon>
        <taxon>Lachnospiraceae</taxon>
        <taxon>Blautia</taxon>
    </lineage>
</organism>
<keyword evidence="2" id="KW-0813">Transport</keyword>
<gene>
    <name evidence="7" type="primary">gsiB_1</name>
    <name evidence="8" type="ORF">E5259_20125</name>
    <name evidence="7" type="ORF">PMF13cell1_02634</name>
</gene>
<comment type="similarity">
    <text evidence="1">Belongs to the bacterial solute-binding protein 5 family.</text>
</comment>
<evidence type="ECO:0000256" key="3">
    <source>
        <dbReference type="ARBA" id="ARBA00022729"/>
    </source>
</evidence>
<feature type="region of interest" description="Disordered" evidence="4">
    <location>
        <begin position="25"/>
        <end position="54"/>
    </location>
</feature>
<dbReference type="InterPro" id="IPR039424">
    <property type="entry name" value="SBP_5"/>
</dbReference>
<dbReference type="AlphaFoldDB" id="A0A4P6LX06"/>
<proteinExistence type="inferred from homology"/>
<feature type="domain" description="Solute-binding protein family 5" evidence="6">
    <location>
        <begin position="101"/>
        <end position="454"/>
    </location>
</feature>
<name>A0A4P6LX06_9FIRM</name>
<dbReference type="PANTHER" id="PTHR30290">
    <property type="entry name" value="PERIPLASMIC BINDING COMPONENT OF ABC TRANSPORTER"/>
    <property type="match status" value="1"/>
</dbReference>
<evidence type="ECO:0000256" key="1">
    <source>
        <dbReference type="ARBA" id="ARBA00005695"/>
    </source>
</evidence>
<keyword evidence="3 5" id="KW-0732">Signal</keyword>
<protein>
    <submittedName>
        <fullName evidence="8">Glutathione ABC transporter substrate-binding protein</fullName>
    </submittedName>
    <submittedName>
        <fullName evidence="7">Glutathione-binding protein GsiB</fullName>
    </submittedName>
</protein>
<dbReference type="EMBL" id="CP039126">
    <property type="protein sequence ID" value="QMW79726.1"/>
    <property type="molecule type" value="Genomic_DNA"/>
</dbReference>
<dbReference type="Proteomes" id="UP000515789">
    <property type="component" value="Chromosome"/>
</dbReference>
<dbReference type="SUPFAM" id="SSF53850">
    <property type="entry name" value="Periplasmic binding protein-like II"/>
    <property type="match status" value="1"/>
</dbReference>
<dbReference type="EMBL" id="CP035945">
    <property type="protein sequence ID" value="QBE97081.1"/>
    <property type="molecule type" value="Genomic_DNA"/>
</dbReference>
<dbReference type="InterPro" id="IPR000914">
    <property type="entry name" value="SBP_5_dom"/>
</dbReference>
<dbReference type="GeneID" id="75054910"/>
<sequence length="537" mass="59867">MKRRMCSMILTGILVLALSACGGDSGSKKEQNGEQGQNQEQNQGDKTEQSDSQTAQVADELIVLTGSDASTFDPHFCTDSATEIFNKNIFNNLVRFNEEMEIEPDLAKEWSVSEDQLTWTFKLEEGVKFHDGTDFNAEAVKTSFERVLDESLGSPRRSVLAAITKIEAVDEYTVNISTDVPCGALLQQLCHPVAAVISPKSLEDYGEDISTHPVGTGAFKFVEWKTGEELVLERNTDYFKGAPAVEKVYFRVVPEDATRALLLQSGQADVALRLPVTETDRLESDPNVTIQKGDTVMTMYVALNNSKGVLQDEKVRQAMNYAVDKDVIVNDILGGMATVSDSPISPYTWGYNSSMKYACDVEKAKELLTEAGYPDGIELELWTPVGRYLMDTQVCENLQAQWEKAGIHVNIRQWEFQALMSEVKNGGFDMVLLGWSPSTGDADQGLYPVFHSSQFPPNSNRAFYNNPDVDALLDQAKTEVDETARREMYAKAEKTIMEDAAWTFLYYPKQALSYRSNISGIEMLPTEHIMLEKVTKQ</sequence>
<evidence type="ECO:0000256" key="4">
    <source>
        <dbReference type="SAM" id="MobiDB-lite"/>
    </source>
</evidence>
<feature type="signal peptide" evidence="5">
    <location>
        <begin position="1"/>
        <end position="22"/>
    </location>
</feature>
<dbReference type="GO" id="GO:0043190">
    <property type="term" value="C:ATP-binding cassette (ABC) transporter complex"/>
    <property type="evidence" value="ECO:0007669"/>
    <property type="project" value="InterPro"/>
</dbReference>
<evidence type="ECO:0000313" key="9">
    <source>
        <dbReference type="Proteomes" id="UP000289794"/>
    </source>
</evidence>
<dbReference type="Gene3D" id="3.90.76.10">
    <property type="entry name" value="Dipeptide-binding Protein, Domain 1"/>
    <property type="match status" value="1"/>
</dbReference>
<reference evidence="8 10" key="2">
    <citation type="submission" date="2019-04" db="EMBL/GenBank/DDBJ databases">
        <authorList>
            <person name="Schori C."/>
            <person name="Ahrens C."/>
        </authorList>
    </citation>
    <scope>NUCLEOTIDE SEQUENCE [LARGE SCALE GENOMIC DNA]</scope>
    <source>
        <strain evidence="8 10">DSM 2950</strain>
    </source>
</reference>